<accession>A0AAX0B5B5</accession>
<proteinExistence type="predicted"/>
<dbReference type="Proteomes" id="UP001193748">
    <property type="component" value="Unassembled WGS sequence"/>
</dbReference>
<dbReference type="EMBL" id="JABSWW010000001">
    <property type="protein sequence ID" value="NRT90089.1"/>
    <property type="molecule type" value="Genomic_DNA"/>
</dbReference>
<evidence type="ECO:0000313" key="1">
    <source>
        <dbReference type="EMBL" id="NRT90089.1"/>
    </source>
</evidence>
<reference evidence="1" key="1">
    <citation type="submission" date="2020-05" db="EMBL/GenBank/DDBJ databases">
        <authorList>
            <person name="Brown S."/>
            <person name="Huntemann M."/>
            <person name="Clum A."/>
            <person name="Spunde A."/>
            <person name="Palaniappan K."/>
            <person name="Ritter S."/>
            <person name="Mikhailova N."/>
            <person name="Chen I.-M."/>
            <person name="Stamatis D."/>
            <person name="Reddy T."/>
            <person name="O'Malley R."/>
            <person name="Daum C."/>
            <person name="Shapiro N."/>
            <person name="Ivanova N."/>
            <person name="Kyrpides N."/>
            <person name="Woyke T."/>
        </authorList>
    </citation>
    <scope>NUCLEOTIDE SEQUENCE</scope>
    <source>
        <strain evidence="1">DJ080</strain>
    </source>
</reference>
<sequence length="66" mass="7443">MNMKGVISTIGTNTARVKFPELDDSVSYELQIADHVSMENFIVGEEVLVCFYNKNLDSGIIMARMR</sequence>
<evidence type="ECO:0000313" key="2">
    <source>
        <dbReference type="Proteomes" id="UP001193748"/>
    </source>
</evidence>
<organism evidence="1 2">
    <name type="scientific">Clostridium beijerinckii</name>
    <name type="common">Clostridium MP</name>
    <dbReference type="NCBI Taxonomy" id="1520"/>
    <lineage>
        <taxon>Bacteria</taxon>
        <taxon>Bacillati</taxon>
        <taxon>Bacillota</taxon>
        <taxon>Clostridia</taxon>
        <taxon>Eubacteriales</taxon>
        <taxon>Clostridiaceae</taxon>
        <taxon>Clostridium</taxon>
    </lineage>
</organism>
<dbReference type="AlphaFoldDB" id="A0AAX0B5B5"/>
<dbReference type="RefSeq" id="WP_173711430.1">
    <property type="nucleotide sequence ID" value="NZ_JABSWW010000001.1"/>
</dbReference>
<name>A0AAX0B5B5_CLOBE</name>
<reference evidence="1" key="2">
    <citation type="journal article" date="2022" name="Nat. Biotechnol.">
        <title>Carbon-negative production of acetone and isopropanol by gas fermentation at industrial pilot scale.</title>
        <authorList>
            <person name="Liew F.E."/>
            <person name="Nogle R."/>
            <person name="Abdalla T."/>
            <person name="Rasor B.J."/>
            <person name="Canter C."/>
            <person name="Jensen R.O."/>
            <person name="Wang L."/>
            <person name="Strutz J."/>
            <person name="Chirania P."/>
            <person name="De Tissera S."/>
            <person name="Mueller A.P."/>
            <person name="Ruan Z."/>
            <person name="Gao A."/>
            <person name="Tran L."/>
            <person name="Engle N.L."/>
            <person name="Bromley J.C."/>
            <person name="Daniell J."/>
            <person name="Conrado R."/>
            <person name="Tschaplinski T.J."/>
            <person name="Giannone R.J."/>
            <person name="Hettich R.L."/>
            <person name="Karim A.S."/>
            <person name="Simpson S.D."/>
            <person name="Brown S.D."/>
            <person name="Leang C."/>
            <person name="Jewett M.C."/>
            <person name="Kopke M."/>
        </authorList>
    </citation>
    <scope>NUCLEOTIDE SEQUENCE</scope>
    <source>
        <strain evidence="1">DJ080</strain>
    </source>
</reference>
<comment type="caution">
    <text evidence="1">The sequence shown here is derived from an EMBL/GenBank/DDBJ whole genome shotgun (WGS) entry which is preliminary data.</text>
</comment>
<protein>
    <submittedName>
        <fullName evidence="1">Uncharacterized protein</fullName>
    </submittedName>
</protein>
<gene>
    <name evidence="1" type="ORF">B0H41_003768</name>
</gene>